<keyword evidence="4 6" id="KW-1133">Transmembrane helix</keyword>
<evidence type="ECO:0000313" key="8">
    <source>
        <dbReference type="EMBL" id="KAF5362277.1"/>
    </source>
</evidence>
<organism evidence="8 9">
    <name type="scientific">Leucocoprinus leucothites</name>
    <dbReference type="NCBI Taxonomy" id="201217"/>
    <lineage>
        <taxon>Eukaryota</taxon>
        <taxon>Fungi</taxon>
        <taxon>Dikarya</taxon>
        <taxon>Basidiomycota</taxon>
        <taxon>Agaricomycotina</taxon>
        <taxon>Agaricomycetes</taxon>
        <taxon>Agaricomycetidae</taxon>
        <taxon>Agaricales</taxon>
        <taxon>Agaricineae</taxon>
        <taxon>Agaricaceae</taxon>
        <taxon>Leucocoprinus</taxon>
    </lineage>
</organism>
<name>A0A8H5GC89_9AGAR</name>
<evidence type="ECO:0000313" key="9">
    <source>
        <dbReference type="Proteomes" id="UP000559027"/>
    </source>
</evidence>
<reference evidence="8 9" key="1">
    <citation type="journal article" date="2020" name="ISME J.">
        <title>Uncovering the hidden diversity of litter-decomposition mechanisms in mushroom-forming fungi.</title>
        <authorList>
            <person name="Floudas D."/>
            <person name="Bentzer J."/>
            <person name="Ahren D."/>
            <person name="Johansson T."/>
            <person name="Persson P."/>
            <person name="Tunlid A."/>
        </authorList>
    </citation>
    <scope>NUCLEOTIDE SEQUENCE [LARGE SCALE GENOMIC DNA]</scope>
    <source>
        <strain evidence="8 9">CBS 146.42</strain>
    </source>
</reference>
<keyword evidence="3" id="KW-0378">Hydrolase</keyword>
<dbReference type="Gene3D" id="1.20.144.10">
    <property type="entry name" value="Phosphatidic acid phosphatase type 2/haloperoxidase"/>
    <property type="match status" value="1"/>
</dbReference>
<dbReference type="UniPathway" id="UPA00378"/>
<proteinExistence type="predicted"/>
<dbReference type="InterPro" id="IPR000326">
    <property type="entry name" value="PAP2/HPO"/>
</dbReference>
<dbReference type="Pfam" id="PF01569">
    <property type="entry name" value="PAP2"/>
    <property type="match status" value="1"/>
</dbReference>
<evidence type="ECO:0000256" key="3">
    <source>
        <dbReference type="ARBA" id="ARBA00022801"/>
    </source>
</evidence>
<comment type="subcellular location">
    <subcellularLocation>
        <location evidence="1">Membrane</location>
        <topology evidence="1">Multi-pass membrane protein</topology>
    </subcellularLocation>
</comment>
<dbReference type="Proteomes" id="UP000559027">
    <property type="component" value="Unassembled WGS sequence"/>
</dbReference>
<evidence type="ECO:0000256" key="6">
    <source>
        <dbReference type="SAM" id="Phobius"/>
    </source>
</evidence>
<feature type="transmembrane region" description="Helical" evidence="6">
    <location>
        <begin position="155"/>
        <end position="173"/>
    </location>
</feature>
<dbReference type="InterPro" id="IPR039667">
    <property type="entry name" value="Dolichyldiphosphatase_PAP2"/>
</dbReference>
<dbReference type="SMART" id="SM00014">
    <property type="entry name" value="acidPPc"/>
    <property type="match status" value="1"/>
</dbReference>
<evidence type="ECO:0000256" key="2">
    <source>
        <dbReference type="ARBA" id="ARBA00022692"/>
    </source>
</evidence>
<sequence>MSQGPKSSLDLTHVLYDDDSIFSLGLALVTLSPILLMASYAALAVQTREYLVIVMWAGQVFGEGLNYVVKHAVKQDRPIQSIGNGYGFPSSHSQYMGYFATFLACHMFFQHRFATTGVRIFDQLWRITVYTGLLGWAGVVAYSRYYLGYHNWHQIAWGSGIGCLLGFSFYLIVELLPTRYPLSFLGRTKYLMLSNSISTWLQIRDGWAVWPDGGREGEWLRWRAEWEQGQRRPGRRAKSKAK</sequence>
<feature type="transmembrane region" description="Helical" evidence="6">
    <location>
        <begin position="124"/>
        <end position="143"/>
    </location>
</feature>
<keyword evidence="9" id="KW-1185">Reference proteome</keyword>
<dbReference type="OrthoDB" id="302705at2759"/>
<dbReference type="PANTHER" id="PTHR14969:SF13">
    <property type="entry name" value="AT30094P"/>
    <property type="match status" value="1"/>
</dbReference>
<evidence type="ECO:0000256" key="1">
    <source>
        <dbReference type="ARBA" id="ARBA00004141"/>
    </source>
</evidence>
<evidence type="ECO:0000256" key="5">
    <source>
        <dbReference type="ARBA" id="ARBA00023136"/>
    </source>
</evidence>
<dbReference type="AlphaFoldDB" id="A0A8H5GC89"/>
<feature type="domain" description="Phosphatidic acid phosphatase type 2/haloperoxidase" evidence="7">
    <location>
        <begin position="52"/>
        <end position="170"/>
    </location>
</feature>
<keyword evidence="5 6" id="KW-0472">Membrane</keyword>
<evidence type="ECO:0000256" key="4">
    <source>
        <dbReference type="ARBA" id="ARBA00022989"/>
    </source>
</evidence>
<dbReference type="PANTHER" id="PTHR14969">
    <property type="entry name" value="SPHINGOSINE-1-PHOSPHATE PHOSPHOHYDROLASE"/>
    <property type="match status" value="1"/>
</dbReference>
<dbReference type="CDD" id="cd03382">
    <property type="entry name" value="PAP2_dolichyldiphosphatase"/>
    <property type="match status" value="1"/>
</dbReference>
<gene>
    <name evidence="8" type="ORF">D9756_002389</name>
</gene>
<dbReference type="GO" id="GO:0016020">
    <property type="term" value="C:membrane"/>
    <property type="evidence" value="ECO:0007669"/>
    <property type="project" value="UniProtKB-SubCell"/>
</dbReference>
<protein>
    <recommendedName>
        <fullName evidence="7">Phosphatidic acid phosphatase type 2/haloperoxidase domain-containing protein</fullName>
    </recommendedName>
</protein>
<keyword evidence="2 6" id="KW-0812">Transmembrane</keyword>
<dbReference type="InterPro" id="IPR036938">
    <property type="entry name" value="PAP2/HPO_sf"/>
</dbReference>
<evidence type="ECO:0000259" key="7">
    <source>
        <dbReference type="SMART" id="SM00014"/>
    </source>
</evidence>
<dbReference type="EMBL" id="JAACJO010000002">
    <property type="protein sequence ID" value="KAF5362277.1"/>
    <property type="molecule type" value="Genomic_DNA"/>
</dbReference>
<comment type="caution">
    <text evidence="8">The sequence shown here is derived from an EMBL/GenBank/DDBJ whole genome shotgun (WGS) entry which is preliminary data.</text>
</comment>
<dbReference type="SUPFAM" id="SSF48317">
    <property type="entry name" value="Acid phosphatase/Vanadium-dependent haloperoxidase"/>
    <property type="match status" value="1"/>
</dbReference>
<dbReference type="GO" id="GO:0042392">
    <property type="term" value="F:sphingosine-1-phosphate phosphatase activity"/>
    <property type="evidence" value="ECO:0007669"/>
    <property type="project" value="TreeGrafter"/>
</dbReference>
<feature type="transmembrane region" description="Helical" evidence="6">
    <location>
        <begin position="20"/>
        <end position="43"/>
    </location>
</feature>
<accession>A0A8H5GC89</accession>